<dbReference type="Ensembl" id="ENSPKIT00000016091.1">
    <property type="protein sequence ID" value="ENSPKIP00000035164.1"/>
    <property type="gene ID" value="ENSPKIG00000014218.1"/>
</dbReference>
<evidence type="ECO:0000313" key="6">
    <source>
        <dbReference type="Proteomes" id="UP000261540"/>
    </source>
</evidence>
<protein>
    <submittedName>
        <fullName evidence="5">USH1 protein network component sans</fullName>
    </submittedName>
</protein>
<keyword evidence="1" id="KW-0677">Repeat</keyword>
<dbReference type="PANTHER" id="PTHR24161">
    <property type="entry name" value="ANK_REP_REGION DOMAIN-CONTAINING PROTEIN-RELATED"/>
    <property type="match status" value="1"/>
</dbReference>
<dbReference type="InterPro" id="IPR036770">
    <property type="entry name" value="Ankyrin_rpt-contain_sf"/>
</dbReference>
<evidence type="ECO:0000256" key="2">
    <source>
        <dbReference type="ARBA" id="ARBA00023043"/>
    </source>
</evidence>
<dbReference type="Gene3D" id="1.10.150.50">
    <property type="entry name" value="Transcription Factor, Ets-1"/>
    <property type="match status" value="1"/>
</dbReference>
<keyword evidence="6" id="KW-1185">Reference proteome</keyword>
<dbReference type="SUPFAM" id="SSF47769">
    <property type="entry name" value="SAM/Pointed domain"/>
    <property type="match status" value="1"/>
</dbReference>
<dbReference type="PANTHER" id="PTHR24161:SF106">
    <property type="entry name" value="USHER SYNDROME TYPE-1G PROTEIN-LIKE"/>
    <property type="match status" value="1"/>
</dbReference>
<organism evidence="5 6">
    <name type="scientific">Paramormyrops kingsleyae</name>
    <dbReference type="NCBI Taxonomy" id="1676925"/>
    <lineage>
        <taxon>Eukaryota</taxon>
        <taxon>Metazoa</taxon>
        <taxon>Chordata</taxon>
        <taxon>Craniata</taxon>
        <taxon>Vertebrata</taxon>
        <taxon>Euteleostomi</taxon>
        <taxon>Actinopterygii</taxon>
        <taxon>Neopterygii</taxon>
        <taxon>Teleostei</taxon>
        <taxon>Osteoglossocephala</taxon>
        <taxon>Osteoglossomorpha</taxon>
        <taxon>Osteoglossiformes</taxon>
        <taxon>Mormyridae</taxon>
        <taxon>Paramormyrops</taxon>
    </lineage>
</organism>
<evidence type="ECO:0000256" key="1">
    <source>
        <dbReference type="ARBA" id="ARBA00022737"/>
    </source>
</evidence>
<name>A0A3B3SWX6_9TELE</name>
<reference evidence="5" key="2">
    <citation type="submission" date="2025-09" db="UniProtKB">
        <authorList>
            <consortium name="Ensembl"/>
        </authorList>
    </citation>
    <scope>IDENTIFICATION</scope>
</reference>
<feature type="repeat" description="ANK" evidence="3">
    <location>
        <begin position="64"/>
        <end position="96"/>
    </location>
</feature>
<dbReference type="AlphaFoldDB" id="A0A3B3SWX6"/>
<dbReference type="InterPro" id="IPR001660">
    <property type="entry name" value="SAM"/>
</dbReference>
<dbReference type="SMART" id="SM00454">
    <property type="entry name" value="SAM"/>
    <property type="match status" value="1"/>
</dbReference>
<dbReference type="Pfam" id="PF12796">
    <property type="entry name" value="Ank_2"/>
    <property type="match status" value="1"/>
</dbReference>
<feature type="repeat" description="ANK" evidence="3">
    <location>
        <begin position="31"/>
        <end position="63"/>
    </location>
</feature>
<dbReference type="Gene3D" id="1.25.40.20">
    <property type="entry name" value="Ankyrin repeat-containing domain"/>
    <property type="match status" value="1"/>
</dbReference>
<evidence type="ECO:0000256" key="3">
    <source>
        <dbReference type="PROSITE-ProRule" id="PRU00023"/>
    </source>
</evidence>
<sequence>MTDRYQRAARDGHLGLLKEATRRDLNGPDEDGMTPALWAAYHGNLAALRLIAGKGGDLDKCDIWGSTPLHLAAANGHLNCVSFLVSFGTNVWCLDNDSHTALEVAASRGHINCVRYLDSVVARQEGLNPKLVGKLKERAQSAMQRRTRAGQNAWREHQDLLERYDYWGGQDAMSFYSYTSSKTFAFSVTADSPLFLQATLQSVAKGKAKIQKMLQRRKQVAGAFAVAEDAPPPAGLTRAYDVMFPSHTCPRDPLFRPRACDMFPFGDSDAISRAVSDPGLCVAELVGSQARMDLGYESLFSRPGMGTVMFRRTYCPGAGTGATVPGRRMVGTGPALWRSPSLDSCLLEWDQREAPWGSRLSLGADAGGDDASPLEAFLAAWGASEFLPVFQQEKITLDVLLICSDHDLEGVRIPLGPRRKIMEGCRRRREALQDPGDLQDTKL</sequence>
<dbReference type="InterPro" id="IPR002110">
    <property type="entry name" value="Ankyrin_rpt"/>
</dbReference>
<evidence type="ECO:0000259" key="4">
    <source>
        <dbReference type="SMART" id="SM00454"/>
    </source>
</evidence>
<reference evidence="5" key="1">
    <citation type="submission" date="2025-08" db="UniProtKB">
        <authorList>
            <consortium name="Ensembl"/>
        </authorList>
    </citation>
    <scope>IDENTIFICATION</scope>
</reference>
<dbReference type="GeneTree" id="ENSGT00390000017548"/>
<accession>A0A3B3SWX6</accession>
<dbReference type="STRING" id="1676925.ENSPKIP00000035164"/>
<proteinExistence type="predicted"/>
<dbReference type="PROSITE" id="PS50297">
    <property type="entry name" value="ANK_REP_REGION"/>
    <property type="match status" value="1"/>
</dbReference>
<dbReference type="SMART" id="SM00248">
    <property type="entry name" value="ANK"/>
    <property type="match status" value="3"/>
</dbReference>
<feature type="domain" description="SAM" evidence="4">
    <location>
        <begin position="366"/>
        <end position="431"/>
    </location>
</feature>
<evidence type="ECO:0000313" key="5">
    <source>
        <dbReference type="Ensembl" id="ENSPKIP00000035164.1"/>
    </source>
</evidence>
<dbReference type="PROSITE" id="PS50088">
    <property type="entry name" value="ANK_REPEAT"/>
    <property type="match status" value="2"/>
</dbReference>
<dbReference type="Proteomes" id="UP000261540">
    <property type="component" value="Unplaced"/>
</dbReference>
<dbReference type="SUPFAM" id="SSF48403">
    <property type="entry name" value="Ankyrin repeat"/>
    <property type="match status" value="1"/>
</dbReference>
<keyword evidence="2 3" id="KW-0040">ANK repeat</keyword>
<dbReference type="InterPro" id="IPR013761">
    <property type="entry name" value="SAM/pointed_sf"/>
</dbReference>